<dbReference type="Proteomes" id="UP000204391">
    <property type="component" value="Chromosome"/>
</dbReference>
<organism evidence="1 2">
    <name type="scientific">Virgibacillus necropolis</name>
    <dbReference type="NCBI Taxonomy" id="163877"/>
    <lineage>
        <taxon>Bacteria</taxon>
        <taxon>Bacillati</taxon>
        <taxon>Bacillota</taxon>
        <taxon>Bacilli</taxon>
        <taxon>Bacillales</taxon>
        <taxon>Bacillaceae</taxon>
        <taxon>Virgibacillus</taxon>
    </lineage>
</organism>
<dbReference type="EMBL" id="CP022437">
    <property type="protein sequence ID" value="ASN05234.1"/>
    <property type="molecule type" value="Genomic_DNA"/>
</dbReference>
<evidence type="ECO:0000313" key="2">
    <source>
        <dbReference type="Proteomes" id="UP000204391"/>
    </source>
</evidence>
<evidence type="ECO:0000313" key="1">
    <source>
        <dbReference type="EMBL" id="ASN05234.1"/>
    </source>
</evidence>
<name>A0A221MC73_9BACI</name>
<accession>A0A221MC73</accession>
<dbReference type="RefSeq" id="WP_089532084.1">
    <property type="nucleotide sequence ID" value="NZ_CP022437.1"/>
</dbReference>
<protein>
    <submittedName>
        <fullName evidence="1">Uncharacterized protein</fullName>
    </submittedName>
</protein>
<dbReference type="KEGG" id="vne:CFK40_09515"/>
<sequence>MKKYLVLSIIFILSITVAFLYQLKLDSIPSISYFPLDEETIFLEAETNLEINSKANQKKYTLTWDSLSKSDKSMYLRQDVSLLFTNGKLLGALSKWQEDESTINLSESIHTQGTNYFQSISYHHGEIHYPNGSIKSIQQMSYDELYVIENNSYDIHSFHKPKTNKDILWEKGLRDKASQTLLYRWNDLVNHYQINKEDYMIVPLTALNRYNKNSLPSFSQSQTDQIIGRLWEGLYKNYIVPITYEKKHVSSYVPLILFSKDKNHLLVLFELNGKKERLIQQYP</sequence>
<dbReference type="AlphaFoldDB" id="A0A221MC73"/>
<dbReference type="OrthoDB" id="2959394at2"/>
<gene>
    <name evidence="1" type="ORF">CFK40_09515</name>
</gene>
<keyword evidence="2" id="KW-1185">Reference proteome</keyword>
<reference evidence="1 2" key="1">
    <citation type="journal article" date="2003" name="Int. J. Syst. Evol. Microbiol.">
        <title>Virgibacillus carmonensis sp. nov., Virgibacillus necropolis sp. nov. and Virgibacillus picturae sp. nov., three novel species isolated from deteriorated mural paintings, transfer of the species of the genus salibacillus to Virgibacillus, as Virgibacillus marismortui comb. nov. and Virgibacillus salexigens comb. nov., and emended description of the genus Virgibacillus.</title>
        <authorList>
            <person name="Heyrman J."/>
            <person name="Logan N.A."/>
            <person name="Busse H.J."/>
            <person name="Balcaen A."/>
            <person name="Lebbe L."/>
            <person name="Rodriguez-Diaz M."/>
            <person name="Swings J."/>
            <person name="De Vos P."/>
        </authorList>
    </citation>
    <scope>NUCLEOTIDE SEQUENCE [LARGE SCALE GENOMIC DNA]</scope>
    <source>
        <strain evidence="1 2">LMG 19488</strain>
    </source>
</reference>
<proteinExistence type="predicted"/>